<proteinExistence type="predicted"/>
<protein>
    <recommendedName>
        <fullName evidence="4">Small secreted protein</fullName>
    </recommendedName>
</protein>
<keyword evidence="3" id="KW-1185">Reference proteome</keyword>
<evidence type="ECO:0008006" key="4">
    <source>
        <dbReference type="Google" id="ProtNLM"/>
    </source>
</evidence>
<evidence type="ECO:0000256" key="1">
    <source>
        <dbReference type="SAM" id="SignalP"/>
    </source>
</evidence>
<keyword evidence="1" id="KW-0732">Signal</keyword>
<dbReference type="AlphaFoldDB" id="A0A853ANF9"/>
<comment type="caution">
    <text evidence="2">The sequence shown here is derived from an EMBL/GenBank/DDBJ whole genome shotgun (WGS) entry which is preliminary data.</text>
</comment>
<dbReference type="RefSeq" id="WP_179716993.1">
    <property type="nucleotide sequence ID" value="NZ_BAABFH010000001.1"/>
</dbReference>
<organism evidence="2 3">
    <name type="scientific">Saccharopolyspora hordei</name>
    <dbReference type="NCBI Taxonomy" id="1838"/>
    <lineage>
        <taxon>Bacteria</taxon>
        <taxon>Bacillati</taxon>
        <taxon>Actinomycetota</taxon>
        <taxon>Actinomycetes</taxon>
        <taxon>Pseudonocardiales</taxon>
        <taxon>Pseudonocardiaceae</taxon>
        <taxon>Saccharopolyspora</taxon>
    </lineage>
</organism>
<gene>
    <name evidence="2" type="ORF">HNR68_000370</name>
</gene>
<name>A0A853ANF9_9PSEU</name>
<dbReference type="PROSITE" id="PS51257">
    <property type="entry name" value="PROKAR_LIPOPROTEIN"/>
    <property type="match status" value="1"/>
</dbReference>
<feature type="chain" id="PRO_5038648854" description="Small secreted protein" evidence="1">
    <location>
        <begin position="20"/>
        <end position="203"/>
    </location>
</feature>
<dbReference type="Proteomes" id="UP000587002">
    <property type="component" value="Unassembled WGS sequence"/>
</dbReference>
<evidence type="ECO:0000313" key="3">
    <source>
        <dbReference type="Proteomes" id="UP000587002"/>
    </source>
</evidence>
<feature type="signal peptide" evidence="1">
    <location>
        <begin position="1"/>
        <end position="19"/>
    </location>
</feature>
<dbReference type="EMBL" id="JACCFJ010000001">
    <property type="protein sequence ID" value="NYI81740.1"/>
    <property type="molecule type" value="Genomic_DNA"/>
</dbReference>
<reference evidence="2 3" key="1">
    <citation type="submission" date="2020-07" db="EMBL/GenBank/DDBJ databases">
        <title>Sequencing the genomes of 1000 actinobacteria strains.</title>
        <authorList>
            <person name="Klenk H.-P."/>
        </authorList>
    </citation>
    <scope>NUCLEOTIDE SEQUENCE [LARGE SCALE GENOMIC DNA]</scope>
    <source>
        <strain evidence="2 3">DSM 44065</strain>
    </source>
</reference>
<sequence>MNFRPTSLAALAAVPLVLAGCAGGGGQGAAPQPAPKPPAPSAEAVAWAGGMCDLVTGFSESQENLPAVDRSNTAAMKESVIERIDAAARSADDTARGLQDLGAPPVEGAEQLGAGFQQSFTQIGDVLRGAREKAEQVDPTDKQRFQDGMTAVQQELDKGGQLELQDELAQLEQNQELNAAVHQAPECASFFEPPQPPQQQPPR</sequence>
<accession>A0A853ANF9</accession>
<evidence type="ECO:0000313" key="2">
    <source>
        <dbReference type="EMBL" id="NYI81740.1"/>
    </source>
</evidence>